<dbReference type="Pfam" id="PF13500">
    <property type="entry name" value="AAA_26"/>
    <property type="match status" value="1"/>
</dbReference>
<evidence type="ECO:0000313" key="11">
    <source>
        <dbReference type="Proteomes" id="UP000430692"/>
    </source>
</evidence>
<comment type="subunit">
    <text evidence="9">Homodimer.</text>
</comment>
<dbReference type="Gene3D" id="3.40.50.300">
    <property type="entry name" value="P-loop containing nucleotide triphosphate hydrolases"/>
    <property type="match status" value="1"/>
</dbReference>
<keyword evidence="7 9" id="KW-0460">Magnesium</keyword>
<organism evidence="10 11">
    <name type="scientific">Shimazuella alba</name>
    <dbReference type="NCBI Taxonomy" id="2690964"/>
    <lineage>
        <taxon>Bacteria</taxon>
        <taxon>Bacillati</taxon>
        <taxon>Bacillota</taxon>
        <taxon>Bacilli</taxon>
        <taxon>Bacillales</taxon>
        <taxon>Thermoactinomycetaceae</taxon>
        <taxon>Shimazuella</taxon>
    </lineage>
</organism>
<reference evidence="10 11" key="1">
    <citation type="submission" date="2019-12" db="EMBL/GenBank/DDBJ databases">
        <title>Whole-genome analyses of novel actinobacteria.</title>
        <authorList>
            <person name="Sahin N."/>
            <person name="Saygin H."/>
        </authorList>
    </citation>
    <scope>NUCLEOTIDE SEQUENCE [LARGE SCALE GENOMIC DNA]</scope>
    <source>
        <strain evidence="10 11">KC615</strain>
    </source>
</reference>
<feature type="binding site" evidence="9">
    <location>
        <begin position="204"/>
        <end position="206"/>
    </location>
    <ligand>
        <name>ATP</name>
        <dbReference type="ChEBI" id="CHEBI:30616"/>
    </ligand>
</feature>
<feature type="binding site" evidence="9">
    <location>
        <position position="52"/>
    </location>
    <ligand>
        <name>ATP</name>
        <dbReference type="ChEBI" id="CHEBI:30616"/>
    </ligand>
</feature>
<evidence type="ECO:0000256" key="7">
    <source>
        <dbReference type="ARBA" id="ARBA00022842"/>
    </source>
</evidence>
<evidence type="ECO:0000256" key="3">
    <source>
        <dbReference type="ARBA" id="ARBA00022723"/>
    </source>
</evidence>
<evidence type="ECO:0000256" key="2">
    <source>
        <dbReference type="ARBA" id="ARBA00022598"/>
    </source>
</evidence>
<dbReference type="RefSeq" id="WP_160800263.1">
    <property type="nucleotide sequence ID" value="NZ_WUUL01000002.1"/>
</dbReference>
<dbReference type="Proteomes" id="UP000430692">
    <property type="component" value="Unassembled WGS sequence"/>
</dbReference>
<comment type="catalytic activity">
    <reaction evidence="8">
        <text>(7R,8S)-8-amino-7-(carboxyamino)nonanoate + ATP = (4R,5S)-dethiobiotin + ADP + phosphate + H(+)</text>
        <dbReference type="Rhea" id="RHEA:63684"/>
        <dbReference type="ChEBI" id="CHEBI:15378"/>
        <dbReference type="ChEBI" id="CHEBI:30616"/>
        <dbReference type="ChEBI" id="CHEBI:43474"/>
        <dbReference type="ChEBI" id="CHEBI:149470"/>
        <dbReference type="ChEBI" id="CHEBI:149473"/>
        <dbReference type="ChEBI" id="CHEBI:456216"/>
    </reaction>
</comment>
<keyword evidence="3 9" id="KW-0479">Metal-binding</keyword>
<dbReference type="SUPFAM" id="SSF52540">
    <property type="entry name" value="P-loop containing nucleoside triphosphate hydrolases"/>
    <property type="match status" value="1"/>
</dbReference>
<evidence type="ECO:0000256" key="4">
    <source>
        <dbReference type="ARBA" id="ARBA00022741"/>
    </source>
</evidence>
<dbReference type="GO" id="GO:0009102">
    <property type="term" value="P:biotin biosynthetic process"/>
    <property type="evidence" value="ECO:0007669"/>
    <property type="project" value="UniProtKB-UniRule"/>
</dbReference>
<evidence type="ECO:0000313" key="10">
    <source>
        <dbReference type="EMBL" id="MXQ52924.1"/>
    </source>
</evidence>
<dbReference type="PANTHER" id="PTHR43210">
    <property type="entry name" value="DETHIOBIOTIN SYNTHETASE"/>
    <property type="match status" value="1"/>
</dbReference>
<proteinExistence type="inferred from homology"/>
<comment type="pathway">
    <text evidence="9">Cofactor biosynthesis; biotin biosynthesis; biotin from 7,8-diaminononanoate: step 1/2.</text>
</comment>
<dbReference type="AlphaFoldDB" id="A0A6I4VWS9"/>
<feature type="binding site" evidence="9">
    <location>
        <begin position="113"/>
        <end position="116"/>
    </location>
    <ligand>
        <name>ATP</name>
        <dbReference type="ChEBI" id="CHEBI:30616"/>
    </ligand>
</feature>
<evidence type="ECO:0000256" key="8">
    <source>
        <dbReference type="ARBA" id="ARBA00047386"/>
    </source>
</evidence>
<dbReference type="EC" id="6.3.3.3" evidence="9"/>
<gene>
    <name evidence="9 10" type="primary">bioD</name>
    <name evidence="10" type="ORF">GSM42_04075</name>
</gene>
<feature type="active site" evidence="9">
    <location>
        <position position="38"/>
    </location>
</feature>
<protein>
    <recommendedName>
        <fullName evidence="9">ATP-dependent dethiobiotin synthetase BioD</fullName>
        <ecNumber evidence="9">6.3.3.3</ecNumber>
    </recommendedName>
    <alternativeName>
        <fullName evidence="9">DTB synthetase</fullName>
        <shortName evidence="9">DTBS</shortName>
    </alternativeName>
    <alternativeName>
        <fullName evidence="9">Dethiobiotin synthase</fullName>
    </alternativeName>
</protein>
<comment type="function">
    <text evidence="9">Catalyzes a mechanistically unusual reaction, the ATP-dependent insertion of CO2 between the N7 and N8 nitrogen atoms of 7,8-diaminopelargonic acid (DAPA, also called 7,8-diammoniononanoate) to form a ureido ring.</text>
</comment>
<accession>A0A6I4VWS9</accession>
<name>A0A6I4VWS9_9BACL</name>
<dbReference type="HAMAP" id="MF_00336">
    <property type="entry name" value="BioD"/>
    <property type="match status" value="1"/>
</dbReference>
<dbReference type="NCBIfam" id="TIGR00347">
    <property type="entry name" value="bioD"/>
    <property type="match status" value="1"/>
</dbReference>
<keyword evidence="11" id="KW-1185">Reference proteome</keyword>
<dbReference type="GO" id="GO:0000287">
    <property type="term" value="F:magnesium ion binding"/>
    <property type="evidence" value="ECO:0007669"/>
    <property type="project" value="UniProtKB-UniRule"/>
</dbReference>
<comment type="similarity">
    <text evidence="9">Belongs to the dethiobiotin synthetase family.</text>
</comment>
<keyword evidence="2 9" id="KW-0436">Ligase</keyword>
<feature type="binding site" evidence="9">
    <location>
        <position position="17"/>
    </location>
    <ligand>
        <name>Mg(2+)</name>
        <dbReference type="ChEBI" id="CHEBI:18420"/>
    </ligand>
</feature>
<dbReference type="CDD" id="cd03109">
    <property type="entry name" value="DTBS"/>
    <property type="match status" value="1"/>
</dbReference>
<dbReference type="GO" id="GO:0005524">
    <property type="term" value="F:ATP binding"/>
    <property type="evidence" value="ECO:0007669"/>
    <property type="project" value="UniProtKB-UniRule"/>
</dbReference>
<dbReference type="EMBL" id="WUUL01000002">
    <property type="protein sequence ID" value="MXQ52924.1"/>
    <property type="molecule type" value="Genomic_DNA"/>
</dbReference>
<dbReference type="PANTHER" id="PTHR43210:SF2">
    <property type="entry name" value="ATP-DEPENDENT DETHIOBIOTIN SYNTHETASE BIOD 2"/>
    <property type="match status" value="1"/>
</dbReference>
<dbReference type="GO" id="GO:0005829">
    <property type="term" value="C:cytosol"/>
    <property type="evidence" value="ECO:0007669"/>
    <property type="project" value="TreeGrafter"/>
</dbReference>
<feature type="binding site" evidence="9">
    <location>
        <begin position="13"/>
        <end position="18"/>
    </location>
    <ligand>
        <name>ATP</name>
        <dbReference type="ChEBI" id="CHEBI:30616"/>
    </ligand>
</feature>
<comment type="caution">
    <text evidence="9">Lacks conserved residue(s) required for the propagation of feature annotation.</text>
</comment>
<keyword evidence="6 9" id="KW-0067">ATP-binding</keyword>
<sequence>MSKGIFITATGTEIGKTVITAGLALALKEYGYHVGVMKPVQSGHLLHEKESDGMRLKHWTQVDDPIEQIVTYSFPEPVAPQLAAEIHQVHIDEYFILDQWKQLVTKYDVVLIEGAGGLMTPLSQRYCIADLACDIGFPLMVVSPPLLGTINHSALTAFVAHQSGLSLAGFILNGLKQTEIDPSVPHNARFIEQITRSPVLGTVPWLGDCFTPETLQQAIQTHVDIPKLISRLGWGA</sequence>
<feature type="binding site" evidence="9">
    <location>
        <position position="113"/>
    </location>
    <ligand>
        <name>Mg(2+)</name>
        <dbReference type="ChEBI" id="CHEBI:18420"/>
    </ligand>
</feature>
<dbReference type="GO" id="GO:0004141">
    <property type="term" value="F:dethiobiotin synthase activity"/>
    <property type="evidence" value="ECO:0007669"/>
    <property type="project" value="UniProtKB-UniRule"/>
</dbReference>
<comment type="catalytic activity">
    <reaction evidence="9">
        <text>(7R,8S)-7,8-diammoniononanoate + CO2 + ATP = (4R,5S)-dethiobiotin + ADP + phosphate + 3 H(+)</text>
        <dbReference type="Rhea" id="RHEA:15805"/>
        <dbReference type="ChEBI" id="CHEBI:15378"/>
        <dbReference type="ChEBI" id="CHEBI:16526"/>
        <dbReference type="ChEBI" id="CHEBI:30616"/>
        <dbReference type="ChEBI" id="CHEBI:43474"/>
        <dbReference type="ChEBI" id="CHEBI:149469"/>
        <dbReference type="ChEBI" id="CHEBI:149473"/>
        <dbReference type="ChEBI" id="CHEBI:456216"/>
        <dbReference type="EC" id="6.3.3.3"/>
    </reaction>
</comment>
<dbReference type="InterPro" id="IPR004472">
    <property type="entry name" value="DTB_synth_BioD"/>
</dbReference>
<dbReference type="PIRSF" id="PIRSF006755">
    <property type="entry name" value="DTB_synth"/>
    <property type="match status" value="1"/>
</dbReference>
<feature type="binding site" evidence="9">
    <location>
        <position position="42"/>
    </location>
    <ligand>
        <name>substrate</name>
    </ligand>
</feature>
<dbReference type="InterPro" id="IPR027417">
    <property type="entry name" value="P-loop_NTPase"/>
</dbReference>
<keyword evidence="1 9" id="KW-0963">Cytoplasm</keyword>
<dbReference type="UniPathway" id="UPA00078">
    <property type="reaction ID" value="UER00161"/>
</dbReference>
<evidence type="ECO:0000256" key="6">
    <source>
        <dbReference type="ARBA" id="ARBA00022840"/>
    </source>
</evidence>
<comment type="subcellular location">
    <subcellularLocation>
        <location evidence="9">Cytoplasm</location>
    </subcellularLocation>
</comment>
<evidence type="ECO:0000256" key="1">
    <source>
        <dbReference type="ARBA" id="ARBA00022490"/>
    </source>
</evidence>
<keyword evidence="5 9" id="KW-0093">Biotin biosynthesis</keyword>
<keyword evidence="4 9" id="KW-0547">Nucleotide-binding</keyword>
<comment type="caution">
    <text evidence="10">The sequence shown here is derived from an EMBL/GenBank/DDBJ whole genome shotgun (WGS) entry which is preliminary data.</text>
</comment>
<feature type="binding site" evidence="9">
    <location>
        <position position="52"/>
    </location>
    <ligand>
        <name>Mg(2+)</name>
        <dbReference type="ChEBI" id="CHEBI:18420"/>
    </ligand>
</feature>
<comment type="cofactor">
    <cofactor evidence="9">
        <name>Mg(2+)</name>
        <dbReference type="ChEBI" id="CHEBI:18420"/>
    </cofactor>
</comment>
<evidence type="ECO:0000256" key="9">
    <source>
        <dbReference type="HAMAP-Rule" id="MF_00336"/>
    </source>
</evidence>
<evidence type="ECO:0000256" key="5">
    <source>
        <dbReference type="ARBA" id="ARBA00022756"/>
    </source>
</evidence>